<dbReference type="EMBL" id="SUVG01000005">
    <property type="protein sequence ID" value="MBE6421496.1"/>
    <property type="molecule type" value="Genomic_DNA"/>
</dbReference>
<protein>
    <recommendedName>
        <fullName evidence="4">Ankyrin repeat domain-containing protein</fullName>
    </recommendedName>
</protein>
<sequence length="265" mass="30068">MSRFVGIVLFVSLFCLTGVANAQENWTPEQLERMVAARAIWEKQQKIVDIVIGKNTAALEEELKKGYSPNSYISGSSLLAYAIDFHRWDMVLLLLRYGADIHAPAEKRETAFSNLFFLQITLESALGRLRRDYYFYQCLSVATHYGRELKVTPKRGSNFWNASSKALSARYTWELVSQKKVPVVWAAAFTNNIDLLLALNLQGADKPYSPTEKLFSLVKEDPQGSFPFLPAGQQTTPSYWVKKWAANAEHASYQSADYEKVLQSF</sequence>
<feature type="chain" id="PRO_5037704525" description="Ankyrin repeat domain-containing protein" evidence="1">
    <location>
        <begin position="23"/>
        <end position="265"/>
    </location>
</feature>
<proteinExistence type="predicted"/>
<evidence type="ECO:0000256" key="1">
    <source>
        <dbReference type="SAM" id="SignalP"/>
    </source>
</evidence>
<evidence type="ECO:0008006" key="4">
    <source>
        <dbReference type="Google" id="ProtNLM"/>
    </source>
</evidence>
<dbReference type="SUPFAM" id="SSF48403">
    <property type="entry name" value="Ankyrin repeat"/>
    <property type="match status" value="1"/>
</dbReference>
<evidence type="ECO:0000313" key="2">
    <source>
        <dbReference type="EMBL" id="MBE6421496.1"/>
    </source>
</evidence>
<dbReference type="InterPro" id="IPR036770">
    <property type="entry name" value="Ankyrin_rpt-contain_sf"/>
</dbReference>
<organism evidence="2 3">
    <name type="scientific">Candidatus Avelusimicrobium gallicola</name>
    <dbReference type="NCBI Taxonomy" id="2562704"/>
    <lineage>
        <taxon>Bacteria</taxon>
        <taxon>Pseudomonadati</taxon>
        <taxon>Elusimicrobiota</taxon>
        <taxon>Elusimicrobia</taxon>
        <taxon>Elusimicrobiales</taxon>
        <taxon>Elusimicrobiaceae</taxon>
        <taxon>Candidatus Avelusimicrobium</taxon>
    </lineage>
</organism>
<keyword evidence="1" id="KW-0732">Signal</keyword>
<feature type="signal peptide" evidence="1">
    <location>
        <begin position="1"/>
        <end position="22"/>
    </location>
</feature>
<comment type="caution">
    <text evidence="2">The sequence shown here is derived from an EMBL/GenBank/DDBJ whole genome shotgun (WGS) entry which is preliminary data.</text>
</comment>
<dbReference type="Proteomes" id="UP000725649">
    <property type="component" value="Unassembled WGS sequence"/>
</dbReference>
<reference evidence="2" key="1">
    <citation type="submission" date="2019-04" db="EMBL/GenBank/DDBJ databases">
        <title>Evolution of Biomass-Degrading Anaerobic Consortia Revealed by Metagenomics.</title>
        <authorList>
            <person name="Peng X."/>
        </authorList>
    </citation>
    <scope>NUCLEOTIDE SEQUENCE</scope>
    <source>
        <strain evidence="2">SIG66</strain>
    </source>
</reference>
<name>A0A928HG95_9BACT</name>
<evidence type="ECO:0000313" key="3">
    <source>
        <dbReference type="Proteomes" id="UP000725649"/>
    </source>
</evidence>
<dbReference type="Gene3D" id="1.25.40.20">
    <property type="entry name" value="Ankyrin repeat-containing domain"/>
    <property type="match status" value="1"/>
</dbReference>
<dbReference type="AlphaFoldDB" id="A0A928HG95"/>
<accession>A0A928HG95</accession>
<gene>
    <name evidence="2" type="ORF">E7027_05140</name>
</gene>